<keyword evidence="1" id="KW-0175">Coiled coil</keyword>
<evidence type="ECO:0000313" key="3">
    <source>
        <dbReference type="EMBL" id="PGZ05012.1"/>
    </source>
</evidence>
<comment type="caution">
    <text evidence="2">The sequence shown here is derived from an EMBL/GenBank/DDBJ whole genome shotgun (WGS) entry which is preliminary data.</text>
</comment>
<accession>A0A9X6YJ17</accession>
<evidence type="ECO:0000256" key="1">
    <source>
        <dbReference type="SAM" id="Coils"/>
    </source>
</evidence>
<dbReference type="RefSeq" id="WP_097877094.1">
    <property type="nucleotide sequence ID" value="NZ_JBALLD010000003.1"/>
</dbReference>
<evidence type="ECO:0000313" key="4">
    <source>
        <dbReference type="Proteomes" id="UP000220127"/>
    </source>
</evidence>
<protein>
    <submittedName>
        <fullName evidence="2">Uncharacterized protein</fullName>
    </submittedName>
</protein>
<dbReference type="Pfam" id="PF13479">
    <property type="entry name" value="AAA_24"/>
    <property type="match status" value="1"/>
</dbReference>
<dbReference type="EMBL" id="NUPM01000005">
    <property type="protein sequence ID" value="PGZ05012.1"/>
    <property type="molecule type" value="Genomic_DNA"/>
</dbReference>
<evidence type="ECO:0000313" key="5">
    <source>
        <dbReference type="Proteomes" id="UP000223445"/>
    </source>
</evidence>
<name>A0A9X6YJ17_BACTU</name>
<sequence>MSLLNLKPQKPEVKLESYFITLLSKSKFGKTTFAYDLAQKHYDGDLSKMLILATEIGYKTLNGVYAQPIAEFDYGDEDLETKGFVEIIDELIEEKANLPFKLIVIDTLTALEDLAERYVLRTEGRRRGKKLSNIADIPFGGGYGMIASVIYEQIDRLRKAGFGVFVIGHEKIKKVEQRDGTSYDLTTLNVLGKTADIIQREADMIIYGDLVVENEGGNLVQKRYLRFRSDGNIICGSRFRNMPSAIEHSAEGFLEVFEQAVLGSFGNDVEEMKKAEKEQEIKKEEEVAQYLETTKGSMSAKASIEWLKESISKLSNTDKAKLKPMFTEILGTMNYAASEDVEGLNKCVDAVKGLLGE</sequence>
<reference evidence="4 5" key="1">
    <citation type="submission" date="2017-09" db="EMBL/GenBank/DDBJ databases">
        <title>Large-scale bioinformatics analysis of Bacillus genomes uncovers conserved roles of natural products in bacterial physiology.</title>
        <authorList>
            <consortium name="Agbiome Team Llc"/>
            <person name="Bleich R.M."/>
            <person name="Grubbs K.J."/>
            <person name="Santa Maria K.C."/>
            <person name="Allen S.E."/>
            <person name="Farag S."/>
            <person name="Shank E.A."/>
            <person name="Bowers A."/>
        </authorList>
    </citation>
    <scope>NUCLEOTIDE SEQUENCE [LARGE SCALE GENOMIC DNA]</scope>
    <source>
        <strain evidence="3 5">AFS030179</strain>
        <strain evidence="2 4">AFS094940</strain>
    </source>
</reference>
<dbReference type="Proteomes" id="UP000223445">
    <property type="component" value="Unassembled WGS sequence"/>
</dbReference>
<organism evidence="2 4">
    <name type="scientific">Bacillus thuringiensis</name>
    <dbReference type="NCBI Taxonomy" id="1428"/>
    <lineage>
        <taxon>Bacteria</taxon>
        <taxon>Bacillati</taxon>
        <taxon>Bacillota</taxon>
        <taxon>Bacilli</taxon>
        <taxon>Bacillales</taxon>
        <taxon>Bacillaceae</taxon>
        <taxon>Bacillus</taxon>
        <taxon>Bacillus cereus group</taxon>
    </lineage>
</organism>
<dbReference type="AlphaFoldDB" id="A0A9X6YJ17"/>
<feature type="coiled-coil region" evidence="1">
    <location>
        <begin position="267"/>
        <end position="294"/>
    </location>
</feature>
<proteinExistence type="predicted"/>
<dbReference type="EMBL" id="NVMD01000002">
    <property type="protein sequence ID" value="PED16438.1"/>
    <property type="molecule type" value="Genomic_DNA"/>
</dbReference>
<gene>
    <name evidence="3" type="ORF">COE48_05355</name>
    <name evidence="2" type="ORF">CON01_00890</name>
</gene>
<evidence type="ECO:0000313" key="2">
    <source>
        <dbReference type="EMBL" id="PED16438.1"/>
    </source>
</evidence>
<dbReference type="Proteomes" id="UP000220127">
    <property type="component" value="Unassembled WGS sequence"/>
</dbReference>